<proteinExistence type="predicted"/>
<gene>
    <name evidence="1" type="ORF">V6N11_012748</name>
</gene>
<name>A0ABR2A423_9ROSI</name>
<evidence type="ECO:0000313" key="2">
    <source>
        <dbReference type="Proteomes" id="UP001396334"/>
    </source>
</evidence>
<evidence type="ECO:0000313" key="1">
    <source>
        <dbReference type="EMBL" id="KAK8487693.1"/>
    </source>
</evidence>
<dbReference type="Proteomes" id="UP001396334">
    <property type="component" value="Unassembled WGS sequence"/>
</dbReference>
<organism evidence="1 2">
    <name type="scientific">Hibiscus sabdariffa</name>
    <name type="common">roselle</name>
    <dbReference type="NCBI Taxonomy" id="183260"/>
    <lineage>
        <taxon>Eukaryota</taxon>
        <taxon>Viridiplantae</taxon>
        <taxon>Streptophyta</taxon>
        <taxon>Embryophyta</taxon>
        <taxon>Tracheophyta</taxon>
        <taxon>Spermatophyta</taxon>
        <taxon>Magnoliopsida</taxon>
        <taxon>eudicotyledons</taxon>
        <taxon>Gunneridae</taxon>
        <taxon>Pentapetalae</taxon>
        <taxon>rosids</taxon>
        <taxon>malvids</taxon>
        <taxon>Malvales</taxon>
        <taxon>Malvaceae</taxon>
        <taxon>Malvoideae</taxon>
        <taxon>Hibiscus</taxon>
    </lineage>
</organism>
<accession>A0ABR2A423</accession>
<dbReference type="EMBL" id="JBBPBN010000384">
    <property type="protein sequence ID" value="KAK8487693.1"/>
    <property type="molecule type" value="Genomic_DNA"/>
</dbReference>
<sequence>MSSTSFKGGEAEDEKIPSETKPSKSDNPLANHTDPPTSPSQAAFHGVDQHQLKQVAARDLLKQKQPPAPNVEKQEKDEQSLSLNPDHIYTAYPENYEAQPDPPQPHPPNDTHDQSESDEGCCRKYCCCIF</sequence>
<keyword evidence="2" id="KW-1185">Reference proteome</keyword>
<protein>
    <submittedName>
        <fullName evidence="1">Uncharacterized protein</fullName>
    </submittedName>
</protein>
<comment type="caution">
    <text evidence="1">The sequence shown here is derived from an EMBL/GenBank/DDBJ whole genome shotgun (WGS) entry which is preliminary data.</text>
</comment>
<reference evidence="1 2" key="1">
    <citation type="journal article" date="2024" name="G3 (Bethesda)">
        <title>Genome assembly of Hibiscus sabdariffa L. provides insights into metabolisms of medicinal natural products.</title>
        <authorList>
            <person name="Kim T."/>
        </authorList>
    </citation>
    <scope>NUCLEOTIDE SEQUENCE [LARGE SCALE GENOMIC DNA]</scope>
    <source>
        <strain evidence="1">TK-2024</strain>
        <tissue evidence="1">Old leaves</tissue>
    </source>
</reference>